<evidence type="ECO:0000256" key="5">
    <source>
        <dbReference type="SAM" id="Phobius"/>
    </source>
</evidence>
<reference evidence="8 9" key="1">
    <citation type="submission" date="2016-10" db="EMBL/GenBank/DDBJ databases">
        <authorList>
            <person name="de Groot N.N."/>
        </authorList>
    </citation>
    <scope>NUCLEOTIDE SEQUENCE [LARGE SCALE GENOMIC DNA]</scope>
    <source>
        <strain evidence="8 9">DSM 28129</strain>
    </source>
</reference>
<name>A0A1G7SN78_9BACL</name>
<dbReference type="InterPro" id="IPR007267">
    <property type="entry name" value="GtrA_DPMS_TM"/>
</dbReference>
<gene>
    <name evidence="8" type="ORF">SAMN04488542_13114</name>
</gene>
<dbReference type="Proteomes" id="UP000198972">
    <property type="component" value="Unassembled WGS sequence"/>
</dbReference>
<keyword evidence="3 5" id="KW-1133">Transmembrane helix</keyword>
<proteinExistence type="predicted"/>
<dbReference type="PANTHER" id="PTHR48090">
    <property type="entry name" value="UNDECAPRENYL-PHOSPHATE 4-DEOXY-4-FORMAMIDO-L-ARABINOSE TRANSFERASE-RELATED"/>
    <property type="match status" value="1"/>
</dbReference>
<evidence type="ECO:0000313" key="8">
    <source>
        <dbReference type="EMBL" id="SDG24526.1"/>
    </source>
</evidence>
<dbReference type="Gene3D" id="3.90.550.10">
    <property type="entry name" value="Spore Coat Polysaccharide Biosynthesis Protein SpsA, Chain A"/>
    <property type="match status" value="1"/>
</dbReference>
<evidence type="ECO:0000313" key="9">
    <source>
        <dbReference type="Proteomes" id="UP000198972"/>
    </source>
</evidence>
<dbReference type="RefSeq" id="WP_091235109.1">
    <property type="nucleotide sequence ID" value="NZ_FNBG01000031.1"/>
</dbReference>
<dbReference type="InterPro" id="IPR050256">
    <property type="entry name" value="Glycosyltransferase_2"/>
</dbReference>
<feature type="domain" description="Glycosyltransferase 2-like" evidence="6">
    <location>
        <begin position="3"/>
        <end position="145"/>
    </location>
</feature>
<keyword evidence="4 5" id="KW-0472">Membrane</keyword>
<dbReference type="InterPro" id="IPR001173">
    <property type="entry name" value="Glyco_trans_2-like"/>
</dbReference>
<comment type="subcellular location">
    <subcellularLocation>
        <location evidence="1">Membrane</location>
        <topology evidence="1">Multi-pass membrane protein</topology>
    </subcellularLocation>
</comment>
<feature type="domain" description="GtrA/DPMS transmembrane" evidence="7">
    <location>
        <begin position="222"/>
        <end position="336"/>
    </location>
</feature>
<keyword evidence="9" id="KW-1185">Reference proteome</keyword>
<dbReference type="STRING" id="670482.SAMN04488542_13114"/>
<dbReference type="GO" id="GO:0016020">
    <property type="term" value="C:membrane"/>
    <property type="evidence" value="ECO:0007669"/>
    <property type="project" value="UniProtKB-SubCell"/>
</dbReference>
<dbReference type="PANTHER" id="PTHR48090:SF6">
    <property type="entry name" value="SLR5056 PROTEIN"/>
    <property type="match status" value="1"/>
</dbReference>
<sequence>MAILIPAYEPDERLLELIQKLRKRSDTRIIIVDDGSGKEYQKIFNTAEAVGCIVLHHEVNRGKGRALKTGFHYLMESGGQDIVVCADSDGQHLPEDIMAVSEIVQQGDHKIVLGSRRFSGKVPLRSRFGNSVTRAVFSFTTGTKVYDTQTGLRGYSADMLDWLCQISGERFEYEMNLLLSAHQEGYSIEETFIDTVYLDENKSSHFRPLADSIRVYLPIILFSASSIASALLDFGLLLIIQHISANLLLSVVAARICSSIFNYTMNRNVVFRKQSGAAEIHHSMPKYFSLVVLVLLLNYGFMYLYHEMIGLTIIPAKLLTEITLFLFSYWAQRKYVYK</sequence>
<dbReference type="Pfam" id="PF00535">
    <property type="entry name" value="Glycos_transf_2"/>
    <property type="match status" value="1"/>
</dbReference>
<keyword evidence="2 5" id="KW-0812">Transmembrane</keyword>
<feature type="transmembrane region" description="Helical" evidence="5">
    <location>
        <begin position="311"/>
        <end position="331"/>
    </location>
</feature>
<dbReference type="CDD" id="cd04179">
    <property type="entry name" value="DPM_DPG-synthase_like"/>
    <property type="match status" value="1"/>
</dbReference>
<feature type="transmembrane region" description="Helical" evidence="5">
    <location>
        <begin position="246"/>
        <end position="266"/>
    </location>
</feature>
<evidence type="ECO:0000259" key="6">
    <source>
        <dbReference type="Pfam" id="PF00535"/>
    </source>
</evidence>
<feature type="transmembrane region" description="Helical" evidence="5">
    <location>
        <begin position="287"/>
        <end position="305"/>
    </location>
</feature>
<organism evidence="8 9">
    <name type="scientific">Fontibacillus panacisegetis</name>
    <dbReference type="NCBI Taxonomy" id="670482"/>
    <lineage>
        <taxon>Bacteria</taxon>
        <taxon>Bacillati</taxon>
        <taxon>Bacillota</taxon>
        <taxon>Bacilli</taxon>
        <taxon>Bacillales</taxon>
        <taxon>Paenibacillaceae</taxon>
        <taxon>Fontibacillus</taxon>
    </lineage>
</organism>
<dbReference type="OrthoDB" id="9810303at2"/>
<evidence type="ECO:0000256" key="2">
    <source>
        <dbReference type="ARBA" id="ARBA00022692"/>
    </source>
</evidence>
<keyword evidence="8" id="KW-0808">Transferase</keyword>
<dbReference type="SUPFAM" id="SSF53448">
    <property type="entry name" value="Nucleotide-diphospho-sugar transferases"/>
    <property type="match status" value="1"/>
</dbReference>
<accession>A0A1G7SN78</accession>
<feature type="transmembrane region" description="Helical" evidence="5">
    <location>
        <begin position="215"/>
        <end position="240"/>
    </location>
</feature>
<dbReference type="Pfam" id="PF04138">
    <property type="entry name" value="GtrA_DPMS_TM"/>
    <property type="match status" value="1"/>
</dbReference>
<dbReference type="GO" id="GO:0000271">
    <property type="term" value="P:polysaccharide biosynthetic process"/>
    <property type="evidence" value="ECO:0007669"/>
    <property type="project" value="InterPro"/>
</dbReference>
<dbReference type="InterPro" id="IPR029044">
    <property type="entry name" value="Nucleotide-diphossugar_trans"/>
</dbReference>
<dbReference type="AlphaFoldDB" id="A0A1G7SN78"/>
<dbReference type="EMBL" id="FNBG01000031">
    <property type="protein sequence ID" value="SDG24526.1"/>
    <property type="molecule type" value="Genomic_DNA"/>
</dbReference>
<evidence type="ECO:0000256" key="1">
    <source>
        <dbReference type="ARBA" id="ARBA00004141"/>
    </source>
</evidence>
<evidence type="ECO:0000259" key="7">
    <source>
        <dbReference type="Pfam" id="PF04138"/>
    </source>
</evidence>
<evidence type="ECO:0000256" key="3">
    <source>
        <dbReference type="ARBA" id="ARBA00022989"/>
    </source>
</evidence>
<dbReference type="GO" id="GO:0016740">
    <property type="term" value="F:transferase activity"/>
    <property type="evidence" value="ECO:0007669"/>
    <property type="project" value="UniProtKB-KW"/>
</dbReference>
<protein>
    <submittedName>
        <fullName evidence="8">Glycosyltransferase involved in cell wall bisynthesis</fullName>
    </submittedName>
</protein>
<evidence type="ECO:0000256" key="4">
    <source>
        <dbReference type="ARBA" id="ARBA00023136"/>
    </source>
</evidence>